<dbReference type="Gramene" id="Solyc03g119510.3.1">
    <property type="protein sequence ID" value="Solyc03g119510.3.1"/>
    <property type="gene ID" value="Solyc03g119510.3"/>
</dbReference>
<reference evidence="1" key="2">
    <citation type="submission" date="2019-01" db="UniProtKB">
        <authorList>
            <consortium name="EnsemblPlants"/>
        </authorList>
    </citation>
    <scope>IDENTIFICATION</scope>
    <source>
        <strain evidence="1">cv. Heinz 1706</strain>
    </source>
</reference>
<dbReference type="EnsemblPlants" id="Solyc03g119510.3.1">
    <property type="protein sequence ID" value="Solyc03g119510.3.1"/>
    <property type="gene ID" value="Solyc03g119510.3"/>
</dbReference>
<sequence length="166" mass="19190">CSLLTQINLYVSCCRFSLHTMTYGKELFLISQTVKENFSRSNLTIARSSSLFHFFPALIFTIYSMSALFPKKKGHVSHLALTFDESVFGEKNPTTYSYNKFWKSVRFSLDASKNKLINAEKRALRVQFNNHGDLHDMMKLLDGNDFQEDYLKIESFVPRKSTMSIS</sequence>
<keyword evidence="2" id="KW-1185">Reference proteome</keyword>
<proteinExistence type="predicted"/>
<dbReference type="AlphaFoldDB" id="A0A3Q7FUK2"/>
<evidence type="ECO:0000313" key="1">
    <source>
        <dbReference type="EnsemblPlants" id="Solyc03g119510.3.1"/>
    </source>
</evidence>
<protein>
    <submittedName>
        <fullName evidence="1">Uncharacterized protein</fullName>
    </submittedName>
</protein>
<reference evidence="1" key="1">
    <citation type="journal article" date="2012" name="Nature">
        <title>The tomato genome sequence provides insights into fleshy fruit evolution.</title>
        <authorList>
            <consortium name="Tomato Genome Consortium"/>
        </authorList>
    </citation>
    <scope>NUCLEOTIDE SEQUENCE [LARGE SCALE GENOMIC DNA]</scope>
    <source>
        <strain evidence="1">cv. Heinz 1706</strain>
    </source>
</reference>
<accession>A0A3Q7FUK2</accession>
<name>A0A3Q7FUK2_SOLLC</name>
<dbReference type="Proteomes" id="UP000004994">
    <property type="component" value="Chromosome 3"/>
</dbReference>
<evidence type="ECO:0000313" key="2">
    <source>
        <dbReference type="Proteomes" id="UP000004994"/>
    </source>
</evidence>
<dbReference type="InParanoid" id="A0A3Q7FUK2"/>
<dbReference type="PaxDb" id="4081-Solyc03g119510.2.1"/>
<organism evidence="1">
    <name type="scientific">Solanum lycopersicum</name>
    <name type="common">Tomato</name>
    <name type="synonym">Lycopersicon esculentum</name>
    <dbReference type="NCBI Taxonomy" id="4081"/>
    <lineage>
        <taxon>Eukaryota</taxon>
        <taxon>Viridiplantae</taxon>
        <taxon>Streptophyta</taxon>
        <taxon>Embryophyta</taxon>
        <taxon>Tracheophyta</taxon>
        <taxon>Spermatophyta</taxon>
        <taxon>Magnoliopsida</taxon>
        <taxon>eudicotyledons</taxon>
        <taxon>Gunneridae</taxon>
        <taxon>Pentapetalae</taxon>
        <taxon>asterids</taxon>
        <taxon>lamiids</taxon>
        <taxon>Solanales</taxon>
        <taxon>Solanaceae</taxon>
        <taxon>Solanoideae</taxon>
        <taxon>Solaneae</taxon>
        <taxon>Solanum</taxon>
        <taxon>Solanum subgen. Lycopersicon</taxon>
    </lineage>
</organism>